<dbReference type="EMBL" id="MAUJ01000002">
    <property type="protein sequence ID" value="OCQ22248.1"/>
    <property type="molecule type" value="Genomic_DNA"/>
</dbReference>
<comment type="cofactor">
    <cofactor evidence="1">
        <name>Mg(2+)</name>
        <dbReference type="ChEBI" id="CHEBI:18420"/>
    </cofactor>
</comment>
<dbReference type="PANTHER" id="PTHR30001">
    <property type="entry name" value="RIBONUCLEASE"/>
    <property type="match status" value="1"/>
</dbReference>
<dbReference type="InterPro" id="IPR019307">
    <property type="entry name" value="RNA-bd_AU-1/RNase_E/G"/>
</dbReference>
<dbReference type="GO" id="GO:0003723">
    <property type="term" value="F:RNA binding"/>
    <property type="evidence" value="ECO:0007669"/>
    <property type="project" value="UniProtKB-KW"/>
</dbReference>
<dbReference type="GO" id="GO:0006364">
    <property type="term" value="P:rRNA processing"/>
    <property type="evidence" value="ECO:0007669"/>
    <property type="project" value="TreeGrafter"/>
</dbReference>
<gene>
    <name evidence="7" type="ORF">A7985_10725</name>
</gene>
<dbReference type="GO" id="GO:0005737">
    <property type="term" value="C:cytoplasm"/>
    <property type="evidence" value="ECO:0007669"/>
    <property type="project" value="TreeGrafter"/>
</dbReference>
<evidence type="ECO:0000256" key="5">
    <source>
        <dbReference type="ARBA" id="ARBA00022884"/>
    </source>
</evidence>
<dbReference type="Proteomes" id="UP000093366">
    <property type="component" value="Unassembled WGS sequence"/>
</dbReference>
<dbReference type="Pfam" id="PF10150">
    <property type="entry name" value="RNase_E_G"/>
    <property type="match status" value="1"/>
</dbReference>
<dbReference type="GO" id="GO:0004540">
    <property type="term" value="F:RNA nuclease activity"/>
    <property type="evidence" value="ECO:0007669"/>
    <property type="project" value="InterPro"/>
</dbReference>
<evidence type="ECO:0000256" key="3">
    <source>
        <dbReference type="ARBA" id="ARBA00022801"/>
    </source>
</evidence>
<evidence type="ECO:0000259" key="6">
    <source>
        <dbReference type="Pfam" id="PF10150"/>
    </source>
</evidence>
<reference evidence="8" key="1">
    <citation type="submission" date="2016-07" db="EMBL/GenBank/DDBJ databases">
        <authorList>
            <person name="Florea S."/>
            <person name="Webb J.S."/>
            <person name="Jaromczyk J."/>
            <person name="Schardl C.L."/>
        </authorList>
    </citation>
    <scope>NUCLEOTIDE SEQUENCE [LARGE SCALE GENOMIC DNA]</scope>
    <source>
        <strain evidence="8">IPB1</strain>
    </source>
</reference>
<name>A0A1C0TSK9_9GAMM</name>
<evidence type="ECO:0000313" key="7">
    <source>
        <dbReference type="EMBL" id="OCQ22248.1"/>
    </source>
</evidence>
<comment type="caution">
    <text evidence="7">The sequence shown here is derived from an EMBL/GenBank/DDBJ whole genome shotgun (WGS) entry which is preliminary data.</text>
</comment>
<dbReference type="GO" id="GO:0016787">
    <property type="term" value="F:hydrolase activity"/>
    <property type="evidence" value="ECO:0007669"/>
    <property type="project" value="UniProtKB-KW"/>
</dbReference>
<keyword evidence="4" id="KW-0460">Magnesium</keyword>
<proteinExistence type="predicted"/>
<feature type="domain" description="RNA-binding protein AU-1/Ribonuclease E/G" evidence="6">
    <location>
        <begin position="99"/>
        <end position="198"/>
    </location>
</feature>
<keyword evidence="2" id="KW-0479">Metal-binding</keyword>
<organism evidence="7 8">
    <name type="scientific">Pseudoalteromonas luteoviolacea</name>
    <dbReference type="NCBI Taxonomy" id="43657"/>
    <lineage>
        <taxon>Bacteria</taxon>
        <taxon>Pseudomonadati</taxon>
        <taxon>Pseudomonadota</taxon>
        <taxon>Gammaproteobacteria</taxon>
        <taxon>Alteromonadales</taxon>
        <taxon>Pseudoalteromonadaceae</taxon>
        <taxon>Pseudoalteromonas</taxon>
    </lineage>
</organism>
<dbReference type="GO" id="GO:0046872">
    <property type="term" value="F:metal ion binding"/>
    <property type="evidence" value="ECO:0007669"/>
    <property type="project" value="UniProtKB-KW"/>
</dbReference>
<evidence type="ECO:0000313" key="8">
    <source>
        <dbReference type="Proteomes" id="UP000093366"/>
    </source>
</evidence>
<dbReference type="AlphaFoldDB" id="A0A1C0TSK9"/>
<evidence type="ECO:0000256" key="4">
    <source>
        <dbReference type="ARBA" id="ARBA00022842"/>
    </source>
</evidence>
<accession>A0A1C0TSK9</accession>
<dbReference type="PANTHER" id="PTHR30001:SF0">
    <property type="entry name" value="RIBONUCLEASE G"/>
    <property type="match status" value="1"/>
</dbReference>
<protein>
    <recommendedName>
        <fullName evidence="6">RNA-binding protein AU-1/Ribonuclease E/G domain-containing protein</fullName>
    </recommendedName>
</protein>
<dbReference type="InterPro" id="IPR004659">
    <property type="entry name" value="RNase_E/G"/>
</dbReference>
<evidence type="ECO:0000256" key="2">
    <source>
        <dbReference type="ARBA" id="ARBA00022723"/>
    </source>
</evidence>
<keyword evidence="5" id="KW-0694">RNA-binding</keyword>
<sequence>MSAECMMADIGGGTSHKLISREPLNHREIKVGDLVLVQVIEDDKDLVLSSTIRLVGEYLTITLSKNEKVELRKSNLAKLAQNIKASGKQALDSYTKIELNNGCELVNEECIEFELRALLLHWETILEASIKFKKPLFIHQHTQPMNTLLEQAISQGVTEIFTDSQDMYQSLTSYLSVKYPSSKIYFYDGQLDIIDRYREIDWENAKVKKGVSGFLSRLFKK</sequence>
<evidence type="ECO:0000256" key="1">
    <source>
        <dbReference type="ARBA" id="ARBA00001946"/>
    </source>
</evidence>
<keyword evidence="3" id="KW-0378">Hydrolase</keyword>